<dbReference type="Proteomes" id="UP000800039">
    <property type="component" value="Unassembled WGS sequence"/>
</dbReference>
<dbReference type="OrthoDB" id="2157530at2759"/>
<feature type="non-terminal residue" evidence="1">
    <location>
        <position position="1"/>
    </location>
</feature>
<sequence>RAFFKTSLGWHGTASMAMKTGDIAVVLFGSRIPFVLRKDGSMYRLVSDCYVQGLMDGEALDMLRNGELESEKFQLR</sequence>
<accession>A0A9P4GFW0</accession>
<keyword evidence="2" id="KW-1185">Reference proteome</keyword>
<protein>
    <submittedName>
        <fullName evidence="1">Uncharacterized protein</fullName>
    </submittedName>
</protein>
<dbReference type="AlphaFoldDB" id="A0A9P4GFW0"/>
<gene>
    <name evidence="1" type="ORF">K460DRAFT_284891</name>
</gene>
<organism evidence="1 2">
    <name type="scientific">Cucurbitaria berberidis CBS 394.84</name>
    <dbReference type="NCBI Taxonomy" id="1168544"/>
    <lineage>
        <taxon>Eukaryota</taxon>
        <taxon>Fungi</taxon>
        <taxon>Dikarya</taxon>
        <taxon>Ascomycota</taxon>
        <taxon>Pezizomycotina</taxon>
        <taxon>Dothideomycetes</taxon>
        <taxon>Pleosporomycetidae</taxon>
        <taxon>Pleosporales</taxon>
        <taxon>Pleosporineae</taxon>
        <taxon>Cucurbitariaceae</taxon>
        <taxon>Cucurbitaria</taxon>
    </lineage>
</organism>
<dbReference type="RefSeq" id="XP_040787042.1">
    <property type="nucleotide sequence ID" value="XM_040928773.1"/>
</dbReference>
<reference evidence="1" key="1">
    <citation type="submission" date="2020-01" db="EMBL/GenBank/DDBJ databases">
        <authorList>
            <consortium name="DOE Joint Genome Institute"/>
            <person name="Haridas S."/>
            <person name="Albert R."/>
            <person name="Binder M."/>
            <person name="Bloem J."/>
            <person name="Labutti K."/>
            <person name="Salamov A."/>
            <person name="Andreopoulos B."/>
            <person name="Baker S.E."/>
            <person name="Barry K."/>
            <person name="Bills G."/>
            <person name="Bluhm B.H."/>
            <person name="Cannon C."/>
            <person name="Castanera R."/>
            <person name="Culley D.E."/>
            <person name="Daum C."/>
            <person name="Ezra D."/>
            <person name="Gonzalez J.B."/>
            <person name="Henrissat B."/>
            <person name="Kuo A."/>
            <person name="Liang C."/>
            <person name="Lipzen A."/>
            <person name="Lutzoni F."/>
            <person name="Magnuson J."/>
            <person name="Mondo S."/>
            <person name="Nolan M."/>
            <person name="Ohm R."/>
            <person name="Pangilinan J."/>
            <person name="Park H.-J."/>
            <person name="Ramirez L."/>
            <person name="Alfaro M."/>
            <person name="Sun H."/>
            <person name="Tritt A."/>
            <person name="Yoshinaga Y."/>
            <person name="Zwiers L.-H."/>
            <person name="Turgeon B.G."/>
            <person name="Goodwin S.B."/>
            <person name="Spatafora J.W."/>
            <person name="Crous P.W."/>
            <person name="Grigoriev I.V."/>
        </authorList>
    </citation>
    <scope>NUCLEOTIDE SEQUENCE</scope>
    <source>
        <strain evidence="1">CBS 394.84</strain>
    </source>
</reference>
<comment type="caution">
    <text evidence="1">The sequence shown here is derived from an EMBL/GenBank/DDBJ whole genome shotgun (WGS) entry which is preliminary data.</text>
</comment>
<dbReference type="GeneID" id="63846025"/>
<name>A0A9P4GFW0_9PLEO</name>
<evidence type="ECO:0000313" key="1">
    <source>
        <dbReference type="EMBL" id="KAF1844479.1"/>
    </source>
</evidence>
<dbReference type="EMBL" id="ML976616">
    <property type="protein sequence ID" value="KAF1844479.1"/>
    <property type="molecule type" value="Genomic_DNA"/>
</dbReference>
<evidence type="ECO:0000313" key="2">
    <source>
        <dbReference type="Proteomes" id="UP000800039"/>
    </source>
</evidence>
<dbReference type="Pfam" id="PF26639">
    <property type="entry name" value="Het-6_barrel"/>
    <property type="match status" value="1"/>
</dbReference>
<proteinExistence type="predicted"/>